<dbReference type="InterPro" id="IPR000623">
    <property type="entry name" value="Shikimate_kinase/TSH1"/>
</dbReference>
<comment type="subunit">
    <text evidence="3">Monomer.</text>
</comment>
<dbReference type="CDD" id="cd01065">
    <property type="entry name" value="NAD_bind_Shikimate_DH"/>
    <property type="match status" value="1"/>
</dbReference>
<feature type="binding site" evidence="3">
    <location>
        <position position="466"/>
    </location>
    <ligand>
        <name>substrate</name>
    </ligand>
</feature>
<dbReference type="InterPro" id="IPR046346">
    <property type="entry name" value="Aminoacid_DH-like_N_sf"/>
</dbReference>
<keyword evidence="3" id="KW-0067">ATP-binding</keyword>
<dbReference type="GeneID" id="83863064"/>
<evidence type="ECO:0000313" key="5">
    <source>
        <dbReference type="EMBL" id="SPY48507.1"/>
    </source>
</evidence>
<dbReference type="InterPro" id="IPR036263">
    <property type="entry name" value="Chorismate_II_sf"/>
</dbReference>
<gene>
    <name evidence="5" type="primary">aroE</name>
    <name evidence="3" type="synonym">aroK</name>
    <name evidence="5" type="ORF">NCTC13076_01593</name>
</gene>
<dbReference type="GO" id="GO:0019632">
    <property type="term" value="P:shikimate metabolic process"/>
    <property type="evidence" value="ECO:0007669"/>
    <property type="project" value="TreeGrafter"/>
</dbReference>
<protein>
    <recommendedName>
        <fullName evidence="3">Shikimate kinase</fullName>
        <shortName evidence="3">SK</shortName>
        <ecNumber evidence="3">2.7.1.71</ecNumber>
    </recommendedName>
</protein>
<dbReference type="SUPFAM" id="SSF51735">
    <property type="entry name" value="NAD(P)-binding Rossmann-fold domains"/>
    <property type="match status" value="1"/>
</dbReference>
<keyword evidence="3" id="KW-0028">Amino-acid biosynthesis</keyword>
<keyword evidence="3" id="KW-0418">Kinase</keyword>
<dbReference type="Gene3D" id="1.20.59.10">
    <property type="entry name" value="Chorismate mutase"/>
    <property type="match status" value="1"/>
</dbReference>
<reference evidence="5 6" key="1">
    <citation type="submission" date="2018-06" db="EMBL/GenBank/DDBJ databases">
        <authorList>
            <consortium name="Pathogen Informatics"/>
            <person name="Doyle S."/>
        </authorList>
    </citation>
    <scope>NUCLEOTIDE SEQUENCE [LARGE SCALE GENOMIC DNA]</scope>
    <source>
        <strain evidence="5 6">NCTC13076</strain>
    </source>
</reference>
<dbReference type="Gene3D" id="3.40.50.720">
    <property type="entry name" value="NAD(P)-binding Rossmann-like Domain"/>
    <property type="match status" value="1"/>
</dbReference>
<dbReference type="InterPro" id="IPR027417">
    <property type="entry name" value="P-loop_NTPase"/>
</dbReference>
<dbReference type="GO" id="GO:0050661">
    <property type="term" value="F:NADP binding"/>
    <property type="evidence" value="ECO:0007669"/>
    <property type="project" value="TreeGrafter"/>
</dbReference>
<feature type="binding site" evidence="3">
    <location>
        <position position="371"/>
    </location>
    <ligand>
        <name>substrate</name>
    </ligand>
</feature>
<dbReference type="HAMAP" id="MF_00109">
    <property type="entry name" value="Shikimate_kinase"/>
    <property type="match status" value="1"/>
</dbReference>
<keyword evidence="3" id="KW-0547">Nucleotide-binding</keyword>
<keyword evidence="3" id="KW-0479">Metal-binding</keyword>
<comment type="similarity">
    <text evidence="3">Belongs to the shikimate kinase family.</text>
</comment>
<dbReference type="InterPro" id="IPR022893">
    <property type="entry name" value="Shikimate_DH_fam"/>
</dbReference>
<dbReference type="SUPFAM" id="SSF53223">
    <property type="entry name" value="Aminoacid dehydrogenase-like, N-terminal domain"/>
    <property type="match status" value="1"/>
</dbReference>
<dbReference type="InterPro" id="IPR036979">
    <property type="entry name" value="CM_dom_sf"/>
</dbReference>
<dbReference type="EC" id="2.7.1.71" evidence="3"/>
<dbReference type="EMBL" id="UATM01000032">
    <property type="protein sequence ID" value="SPY48507.1"/>
    <property type="molecule type" value="Genomic_DNA"/>
</dbReference>
<comment type="subcellular location">
    <subcellularLocation>
        <location evidence="3">Cytoplasm</location>
    </subcellularLocation>
</comment>
<dbReference type="Gene3D" id="3.40.50.300">
    <property type="entry name" value="P-loop containing nucleotide triphosphate hydrolases"/>
    <property type="match status" value="1"/>
</dbReference>
<dbReference type="GO" id="GO:0004764">
    <property type="term" value="F:shikimate 3-dehydrogenase (NADP+) activity"/>
    <property type="evidence" value="ECO:0007669"/>
    <property type="project" value="InterPro"/>
</dbReference>
<evidence type="ECO:0000259" key="4">
    <source>
        <dbReference type="PROSITE" id="PS51168"/>
    </source>
</evidence>
<feature type="binding site" evidence="3">
    <location>
        <position position="395"/>
    </location>
    <ligand>
        <name>substrate</name>
    </ligand>
</feature>
<feature type="binding site" evidence="3">
    <location>
        <position position="353"/>
    </location>
    <ligand>
        <name>Mg(2+)</name>
        <dbReference type="ChEBI" id="CHEBI:18420"/>
    </ligand>
</feature>
<dbReference type="SUPFAM" id="SSF48600">
    <property type="entry name" value="Chorismate mutase II"/>
    <property type="match status" value="1"/>
</dbReference>
<dbReference type="Gene3D" id="3.40.50.10860">
    <property type="entry name" value="Leucine Dehydrogenase, chain A, domain 1"/>
    <property type="match status" value="1"/>
</dbReference>
<keyword evidence="2 3" id="KW-0057">Aromatic amino acid biosynthesis</keyword>
<dbReference type="GO" id="GO:0008652">
    <property type="term" value="P:amino acid biosynthetic process"/>
    <property type="evidence" value="ECO:0007669"/>
    <property type="project" value="UniProtKB-KW"/>
</dbReference>
<dbReference type="PANTHER" id="PTHR21089:SF1">
    <property type="entry name" value="BIFUNCTIONAL 3-DEHYDROQUINATE DEHYDRATASE_SHIKIMATE DEHYDROGENASE, CHLOROPLASTIC"/>
    <property type="match status" value="1"/>
</dbReference>
<dbReference type="GO" id="GO:0005829">
    <property type="term" value="C:cytosol"/>
    <property type="evidence" value="ECO:0007669"/>
    <property type="project" value="TreeGrafter"/>
</dbReference>
<name>A0A2X1Y0J2_9FIRM</name>
<feature type="binding site" evidence="3">
    <location>
        <position position="450"/>
    </location>
    <ligand>
        <name>ATP</name>
        <dbReference type="ChEBI" id="CHEBI:30616"/>
    </ligand>
</feature>
<sequence length="503" mass="58080">MRNLKEDREILDGIDKKIIALLEERMKIIKEVGLYKLNNNLNTEDKNREKEIIEKLESEINLEFKNIVKPIYKEIFSESKKITSKIKNENFKYGLIGESLSHSKSKEIHELLADYTYNLRDIKREELDEFFESKRFKGINVTIPYKEASMKYLDDIDNLAKEIRAVNTIVNRDGRLIGYNTDYLGFDYSLNFYEIDLKGKKVLILGSGGASKMLQKLVIDKGAEEFVVISRSSENNYDSLEKFSEFEVIINATPVGMYPNNMESKVDLNKFNNLEAVIDLIYNPLKTKLLLDGEKLNIKTMSGLMMLVAQAFFACELFLDKKLDESLIIQIYKKLKSDMENIILIGMPSSGKTTMGKSLAEELNREFFDIDKLIEDKEDKTIPEVFEEKGEDYFRNLETGVLKDLSKKNGLVIASGGGTPLRKENRDYILQNSLVIYLKRDLENLETSGRPLSKNLENLKKLYSERKGIYEDLAQIKIDVIEDKKENLNLILKEVENYEIIGD</sequence>
<evidence type="ECO:0000256" key="3">
    <source>
        <dbReference type="HAMAP-Rule" id="MF_00109"/>
    </source>
</evidence>
<accession>A0A2X1Y0J2</accession>
<dbReference type="GO" id="GO:0004765">
    <property type="term" value="F:shikimate kinase activity"/>
    <property type="evidence" value="ECO:0007669"/>
    <property type="project" value="UniProtKB-UniRule"/>
</dbReference>
<comment type="cofactor">
    <cofactor evidence="3">
        <name>Mg(2+)</name>
        <dbReference type="ChEBI" id="CHEBI:18420"/>
    </cofactor>
    <text evidence="3">Binds 1 Mg(2+) ion per subunit.</text>
</comment>
<dbReference type="SMART" id="SM00830">
    <property type="entry name" value="CM_2"/>
    <property type="match status" value="1"/>
</dbReference>
<dbReference type="Proteomes" id="UP000250070">
    <property type="component" value="Unassembled WGS sequence"/>
</dbReference>
<dbReference type="CDD" id="cd00464">
    <property type="entry name" value="SK"/>
    <property type="match status" value="1"/>
</dbReference>
<dbReference type="InterPro" id="IPR002701">
    <property type="entry name" value="CM_II_prokaryot"/>
</dbReference>
<comment type="caution">
    <text evidence="3">Lacks conserved residue(s) required for the propagation of feature annotation.</text>
</comment>
<keyword evidence="3" id="KW-0963">Cytoplasm</keyword>
<dbReference type="PANTHER" id="PTHR21089">
    <property type="entry name" value="SHIKIMATE DEHYDROGENASE"/>
    <property type="match status" value="1"/>
</dbReference>
<feature type="binding site" evidence="3">
    <location>
        <begin position="349"/>
        <end position="354"/>
    </location>
    <ligand>
        <name>ATP</name>
        <dbReference type="ChEBI" id="CHEBI:30616"/>
    </ligand>
</feature>
<dbReference type="InterPro" id="IPR036291">
    <property type="entry name" value="NAD(P)-bd_dom_sf"/>
</dbReference>
<dbReference type="Pfam" id="PF01817">
    <property type="entry name" value="CM_2"/>
    <property type="match status" value="1"/>
</dbReference>
<dbReference type="GO" id="GO:0005524">
    <property type="term" value="F:ATP binding"/>
    <property type="evidence" value="ECO:0007669"/>
    <property type="project" value="UniProtKB-UniRule"/>
</dbReference>
<keyword evidence="3" id="KW-0808">Transferase</keyword>
<dbReference type="GO" id="GO:0004106">
    <property type="term" value="F:chorismate mutase activity"/>
    <property type="evidence" value="ECO:0007669"/>
    <property type="project" value="InterPro"/>
</dbReference>
<evidence type="ECO:0000256" key="2">
    <source>
        <dbReference type="ARBA" id="ARBA00023141"/>
    </source>
</evidence>
<dbReference type="RefSeq" id="WP_112890168.1">
    <property type="nucleotide sequence ID" value="NZ_CP068103.1"/>
</dbReference>
<comment type="function">
    <text evidence="3">Catalyzes the specific phosphorylation of the 3-hydroxyl group of shikimic acid using ATP as a cosubstrate.</text>
</comment>
<dbReference type="UniPathway" id="UPA00053">
    <property type="reaction ID" value="UER00088"/>
</dbReference>
<comment type="pathway">
    <text evidence="3">Metabolic intermediate biosynthesis; chorismate biosynthesis; chorismate from D-erythrose 4-phosphate and phosphoenolpyruvate: step 5/7.</text>
</comment>
<dbReference type="STRING" id="54005.HMPREF3229_01213"/>
<keyword evidence="5" id="KW-0560">Oxidoreductase</keyword>
<evidence type="ECO:0000256" key="1">
    <source>
        <dbReference type="ARBA" id="ARBA00004871"/>
    </source>
</evidence>
<dbReference type="PRINTS" id="PR01100">
    <property type="entry name" value="SHIKIMTKNASE"/>
</dbReference>
<comment type="catalytic activity">
    <reaction evidence="3">
        <text>shikimate + ATP = 3-phosphoshikimate + ADP + H(+)</text>
        <dbReference type="Rhea" id="RHEA:13121"/>
        <dbReference type="ChEBI" id="CHEBI:15378"/>
        <dbReference type="ChEBI" id="CHEBI:30616"/>
        <dbReference type="ChEBI" id="CHEBI:36208"/>
        <dbReference type="ChEBI" id="CHEBI:145989"/>
        <dbReference type="ChEBI" id="CHEBI:456216"/>
        <dbReference type="EC" id="2.7.1.71"/>
    </reaction>
</comment>
<dbReference type="GO" id="GO:0000287">
    <property type="term" value="F:magnesium ion binding"/>
    <property type="evidence" value="ECO:0007669"/>
    <property type="project" value="UniProtKB-UniRule"/>
</dbReference>
<proteinExistence type="inferred from homology"/>
<dbReference type="InterPro" id="IPR013708">
    <property type="entry name" value="Shikimate_DH-bd_N"/>
</dbReference>
<keyword evidence="3" id="KW-0460">Magnesium</keyword>
<dbReference type="AlphaFoldDB" id="A0A2X1Y0J2"/>
<dbReference type="InterPro" id="IPR031322">
    <property type="entry name" value="Shikimate/glucono_kinase"/>
</dbReference>
<dbReference type="PROSITE" id="PS51168">
    <property type="entry name" value="CHORISMATE_MUT_2"/>
    <property type="match status" value="1"/>
</dbReference>
<dbReference type="Pfam" id="PF08501">
    <property type="entry name" value="Shikimate_dh_N"/>
    <property type="match status" value="1"/>
</dbReference>
<dbReference type="OrthoDB" id="9792692at2"/>
<comment type="pathway">
    <text evidence="1">Metabolic intermediate biosynthesis; chorismate biosynthesis; chorismate from D-erythrose 4-phosphate and phosphoenolpyruvate: step 4/7.</text>
</comment>
<feature type="binding site" evidence="3">
    <location>
        <position position="417"/>
    </location>
    <ligand>
        <name>substrate</name>
    </ligand>
</feature>
<organism evidence="5 6">
    <name type="scientific">Peptoniphilus harei</name>
    <dbReference type="NCBI Taxonomy" id="54005"/>
    <lineage>
        <taxon>Bacteria</taxon>
        <taxon>Bacillati</taxon>
        <taxon>Bacillota</taxon>
        <taxon>Tissierellia</taxon>
        <taxon>Tissierellales</taxon>
        <taxon>Peptoniphilaceae</taxon>
        <taxon>Peptoniphilus</taxon>
    </lineage>
</organism>
<dbReference type="GO" id="GO:0009073">
    <property type="term" value="P:aromatic amino acid family biosynthetic process"/>
    <property type="evidence" value="ECO:0007669"/>
    <property type="project" value="UniProtKB-KW"/>
</dbReference>
<evidence type="ECO:0000313" key="6">
    <source>
        <dbReference type="Proteomes" id="UP000250070"/>
    </source>
</evidence>
<dbReference type="Pfam" id="PF01202">
    <property type="entry name" value="SKI"/>
    <property type="match status" value="1"/>
</dbReference>
<dbReference type="GO" id="GO:0009423">
    <property type="term" value="P:chorismate biosynthetic process"/>
    <property type="evidence" value="ECO:0007669"/>
    <property type="project" value="UniProtKB-UniRule"/>
</dbReference>
<dbReference type="SUPFAM" id="SSF52540">
    <property type="entry name" value="P-loop containing nucleoside triphosphate hydrolases"/>
    <property type="match status" value="1"/>
</dbReference>
<feature type="domain" description="Chorismate mutase" evidence="4">
    <location>
        <begin position="1"/>
        <end position="87"/>
    </location>
</feature>